<evidence type="ECO:0000256" key="3">
    <source>
        <dbReference type="ARBA" id="ARBA00022723"/>
    </source>
</evidence>
<keyword evidence="3 9" id="KW-0479">Metal-binding</keyword>
<feature type="binding site" evidence="9">
    <location>
        <position position="140"/>
    </location>
    <ligand>
        <name>4-amino-2-methyl-5-(diphosphooxymethyl)pyrimidine</name>
        <dbReference type="ChEBI" id="CHEBI:57841"/>
    </ligand>
</feature>
<dbReference type="HAMAP" id="MF_00097">
    <property type="entry name" value="TMP_synthase"/>
    <property type="match status" value="1"/>
</dbReference>
<dbReference type="GO" id="GO:0009229">
    <property type="term" value="P:thiamine diphosphate biosynthetic process"/>
    <property type="evidence" value="ECO:0007669"/>
    <property type="project" value="UniProtKB-UniRule"/>
</dbReference>
<evidence type="ECO:0000256" key="6">
    <source>
        <dbReference type="ARBA" id="ARBA00047334"/>
    </source>
</evidence>
<comment type="cofactor">
    <cofactor evidence="9">
        <name>Mg(2+)</name>
        <dbReference type="ChEBI" id="CHEBI:18420"/>
    </cofactor>
    <text evidence="9">Binds 1 Mg(2+) ion per subunit.</text>
</comment>
<dbReference type="InterPro" id="IPR022998">
    <property type="entry name" value="ThiamineP_synth_TenI"/>
</dbReference>
<keyword evidence="5 9" id="KW-0784">Thiamine biosynthesis</keyword>
<evidence type="ECO:0000256" key="5">
    <source>
        <dbReference type="ARBA" id="ARBA00022977"/>
    </source>
</evidence>
<dbReference type="InterPro" id="IPR013785">
    <property type="entry name" value="Aldolase_TIM"/>
</dbReference>
<feature type="binding site" evidence="9">
    <location>
        <position position="72"/>
    </location>
    <ligand>
        <name>4-amino-2-methyl-5-(diphosphooxymethyl)pyrimidine</name>
        <dbReference type="ChEBI" id="CHEBI:57841"/>
    </ligand>
</feature>
<evidence type="ECO:0000256" key="9">
    <source>
        <dbReference type="HAMAP-Rule" id="MF_00097"/>
    </source>
</evidence>
<comment type="catalytic activity">
    <reaction evidence="7 9 10">
        <text>2-(2-carboxy-4-methylthiazol-5-yl)ethyl phosphate + 4-amino-2-methyl-5-(diphosphooxymethyl)pyrimidine + 2 H(+) = thiamine phosphate + CO2 + diphosphate</text>
        <dbReference type="Rhea" id="RHEA:47848"/>
        <dbReference type="ChEBI" id="CHEBI:15378"/>
        <dbReference type="ChEBI" id="CHEBI:16526"/>
        <dbReference type="ChEBI" id="CHEBI:33019"/>
        <dbReference type="ChEBI" id="CHEBI:37575"/>
        <dbReference type="ChEBI" id="CHEBI:57841"/>
        <dbReference type="ChEBI" id="CHEBI:62890"/>
        <dbReference type="EC" id="2.5.1.3"/>
    </reaction>
</comment>
<dbReference type="InterPro" id="IPR034291">
    <property type="entry name" value="TMP_synthase"/>
</dbReference>
<feature type="binding site" evidence="9">
    <location>
        <position position="111"/>
    </location>
    <ligand>
        <name>4-amino-2-methyl-5-(diphosphooxymethyl)pyrimidine</name>
        <dbReference type="ChEBI" id="CHEBI:57841"/>
    </ligand>
</feature>
<feature type="binding site" evidence="9">
    <location>
        <position position="92"/>
    </location>
    <ligand>
        <name>Mg(2+)</name>
        <dbReference type="ChEBI" id="CHEBI:18420"/>
    </ligand>
</feature>
<accession>A0A9D1N840</accession>
<evidence type="ECO:0000256" key="4">
    <source>
        <dbReference type="ARBA" id="ARBA00022842"/>
    </source>
</evidence>
<proteinExistence type="inferred from homology"/>
<evidence type="ECO:0000256" key="11">
    <source>
        <dbReference type="RuleBase" id="RU004253"/>
    </source>
</evidence>
<dbReference type="Pfam" id="PF02581">
    <property type="entry name" value="TMP-TENI"/>
    <property type="match status" value="1"/>
</dbReference>
<organism evidence="14 15">
    <name type="scientific">Candidatus Allocopromorpha excrementipullorum</name>
    <dbReference type="NCBI Taxonomy" id="2840743"/>
    <lineage>
        <taxon>Bacteria</taxon>
        <taxon>Bacillati</taxon>
        <taxon>Bacillota</taxon>
        <taxon>Clostridia</taxon>
        <taxon>Eubacteriales</taxon>
        <taxon>Eubacteriaceae</taxon>
        <taxon>Eubacteriaceae incertae sedis</taxon>
        <taxon>Candidatus Allocopromorpha</taxon>
    </lineage>
</organism>
<dbReference type="NCBIfam" id="TIGR00693">
    <property type="entry name" value="thiE"/>
    <property type="match status" value="1"/>
</dbReference>
<feature type="binding site" evidence="9">
    <location>
        <begin position="187"/>
        <end position="188"/>
    </location>
    <ligand>
        <name>2-[(2R,5Z)-2-carboxy-4-methylthiazol-5(2H)-ylidene]ethyl phosphate</name>
        <dbReference type="ChEBI" id="CHEBI:62899"/>
    </ligand>
</feature>
<keyword evidence="12" id="KW-0175">Coiled coil</keyword>
<dbReference type="Proteomes" id="UP000824130">
    <property type="component" value="Unassembled WGS sequence"/>
</dbReference>
<comment type="catalytic activity">
    <reaction evidence="6 9 10">
        <text>4-methyl-5-(2-phosphooxyethyl)-thiazole + 4-amino-2-methyl-5-(diphosphooxymethyl)pyrimidine + H(+) = thiamine phosphate + diphosphate</text>
        <dbReference type="Rhea" id="RHEA:22328"/>
        <dbReference type="ChEBI" id="CHEBI:15378"/>
        <dbReference type="ChEBI" id="CHEBI:33019"/>
        <dbReference type="ChEBI" id="CHEBI:37575"/>
        <dbReference type="ChEBI" id="CHEBI:57841"/>
        <dbReference type="ChEBI" id="CHEBI:58296"/>
        <dbReference type="EC" id="2.5.1.3"/>
    </reaction>
</comment>
<evidence type="ECO:0000259" key="13">
    <source>
        <dbReference type="Pfam" id="PF02581"/>
    </source>
</evidence>
<comment type="similarity">
    <text evidence="9 10">Belongs to the thiamine-phosphate synthase family.</text>
</comment>
<feature type="binding site" evidence="9">
    <location>
        <position position="73"/>
    </location>
    <ligand>
        <name>Mg(2+)</name>
        <dbReference type="ChEBI" id="CHEBI:18420"/>
    </ligand>
</feature>
<dbReference type="SUPFAM" id="SSF51391">
    <property type="entry name" value="Thiamin phosphate synthase"/>
    <property type="match status" value="1"/>
</dbReference>
<dbReference type="PANTHER" id="PTHR20857:SF15">
    <property type="entry name" value="THIAMINE-PHOSPHATE SYNTHASE"/>
    <property type="match status" value="1"/>
</dbReference>
<evidence type="ECO:0000313" key="15">
    <source>
        <dbReference type="Proteomes" id="UP000824130"/>
    </source>
</evidence>
<comment type="caution">
    <text evidence="14">The sequence shown here is derived from an EMBL/GenBank/DDBJ whole genome shotgun (WGS) entry which is preliminary data.</text>
</comment>
<dbReference type="EC" id="2.5.1.3" evidence="9"/>
<dbReference type="CDD" id="cd00564">
    <property type="entry name" value="TMP_TenI"/>
    <property type="match status" value="1"/>
</dbReference>
<gene>
    <name evidence="9 14" type="primary">thiE</name>
    <name evidence="14" type="ORF">IAD25_07570</name>
</gene>
<comment type="catalytic activity">
    <reaction evidence="8 9 10">
        <text>2-[(2R,5Z)-2-carboxy-4-methylthiazol-5(2H)-ylidene]ethyl phosphate + 4-amino-2-methyl-5-(diphosphooxymethyl)pyrimidine + 2 H(+) = thiamine phosphate + CO2 + diphosphate</text>
        <dbReference type="Rhea" id="RHEA:47844"/>
        <dbReference type="ChEBI" id="CHEBI:15378"/>
        <dbReference type="ChEBI" id="CHEBI:16526"/>
        <dbReference type="ChEBI" id="CHEBI:33019"/>
        <dbReference type="ChEBI" id="CHEBI:37575"/>
        <dbReference type="ChEBI" id="CHEBI:57841"/>
        <dbReference type="ChEBI" id="CHEBI:62899"/>
        <dbReference type="EC" id="2.5.1.3"/>
    </reaction>
</comment>
<dbReference type="Gene3D" id="3.20.20.70">
    <property type="entry name" value="Aldolase class I"/>
    <property type="match status" value="1"/>
</dbReference>
<evidence type="ECO:0000256" key="10">
    <source>
        <dbReference type="RuleBase" id="RU003826"/>
    </source>
</evidence>
<keyword evidence="2 9" id="KW-0808">Transferase</keyword>
<feature type="coiled-coil region" evidence="12">
    <location>
        <begin position="193"/>
        <end position="220"/>
    </location>
</feature>
<evidence type="ECO:0000256" key="7">
    <source>
        <dbReference type="ARBA" id="ARBA00047851"/>
    </source>
</evidence>
<dbReference type="GO" id="GO:0000287">
    <property type="term" value="F:magnesium ion binding"/>
    <property type="evidence" value="ECO:0007669"/>
    <property type="project" value="UniProtKB-UniRule"/>
</dbReference>
<keyword evidence="4 9" id="KW-0460">Magnesium</keyword>
<dbReference type="GO" id="GO:0009228">
    <property type="term" value="P:thiamine biosynthetic process"/>
    <property type="evidence" value="ECO:0007669"/>
    <property type="project" value="UniProtKB-KW"/>
</dbReference>
<reference evidence="14" key="2">
    <citation type="journal article" date="2021" name="PeerJ">
        <title>Extensive microbial diversity within the chicken gut microbiome revealed by metagenomics and culture.</title>
        <authorList>
            <person name="Gilroy R."/>
            <person name="Ravi A."/>
            <person name="Getino M."/>
            <person name="Pursley I."/>
            <person name="Horton D.L."/>
            <person name="Alikhan N.F."/>
            <person name="Baker D."/>
            <person name="Gharbi K."/>
            <person name="Hall N."/>
            <person name="Watson M."/>
            <person name="Adriaenssens E.M."/>
            <person name="Foster-Nyarko E."/>
            <person name="Jarju S."/>
            <person name="Secka A."/>
            <person name="Antonio M."/>
            <person name="Oren A."/>
            <person name="Chaudhuri R.R."/>
            <person name="La Ragione R."/>
            <person name="Hildebrand F."/>
            <person name="Pallen M.J."/>
        </authorList>
    </citation>
    <scope>NUCLEOTIDE SEQUENCE</scope>
    <source>
        <strain evidence="14">ChiSjej4B22-8349</strain>
    </source>
</reference>
<dbReference type="InterPro" id="IPR036206">
    <property type="entry name" value="ThiamineP_synth_sf"/>
</dbReference>
<protein>
    <recommendedName>
        <fullName evidence="9">Thiamine-phosphate synthase</fullName>
        <shortName evidence="9">TP synthase</shortName>
        <shortName evidence="9">TPS</shortName>
        <ecNumber evidence="9">2.5.1.3</ecNumber>
    </recommendedName>
    <alternativeName>
        <fullName evidence="9">Thiamine-phosphate pyrophosphorylase</fullName>
        <shortName evidence="9">TMP pyrophosphorylase</shortName>
        <shortName evidence="9">TMP-PPase</shortName>
    </alternativeName>
</protein>
<reference evidence="14" key="1">
    <citation type="submission" date="2020-10" db="EMBL/GenBank/DDBJ databases">
        <authorList>
            <person name="Gilroy R."/>
        </authorList>
    </citation>
    <scope>NUCLEOTIDE SEQUENCE</scope>
    <source>
        <strain evidence="14">ChiSjej4B22-8349</strain>
    </source>
</reference>
<feature type="domain" description="Thiamine phosphate synthase/TenI" evidence="13">
    <location>
        <begin position="10"/>
        <end position="190"/>
    </location>
</feature>
<feature type="binding site" evidence="9">
    <location>
        <begin position="137"/>
        <end position="139"/>
    </location>
    <ligand>
        <name>2-[(2R,5Z)-2-carboxy-4-methylthiazol-5(2H)-ylidene]ethyl phosphate</name>
        <dbReference type="ChEBI" id="CHEBI:62899"/>
    </ligand>
</feature>
<evidence type="ECO:0000256" key="12">
    <source>
        <dbReference type="SAM" id="Coils"/>
    </source>
</evidence>
<dbReference type="GO" id="GO:0005737">
    <property type="term" value="C:cytoplasm"/>
    <property type="evidence" value="ECO:0007669"/>
    <property type="project" value="TreeGrafter"/>
</dbReference>
<feature type="binding site" evidence="9">
    <location>
        <begin position="40"/>
        <end position="44"/>
    </location>
    <ligand>
        <name>4-amino-2-methyl-5-(diphosphooxymethyl)pyrimidine</name>
        <dbReference type="ChEBI" id="CHEBI:57841"/>
    </ligand>
</feature>
<comment type="function">
    <text evidence="9">Condenses 4-methyl-5-(beta-hydroxyethyl)thiazole monophosphate (THZ-P) and 2-methyl-4-amino-5-hydroxymethyl pyrimidine pyrophosphate (HMP-PP) to form thiamine monophosphate (TMP).</text>
</comment>
<evidence type="ECO:0000313" key="14">
    <source>
        <dbReference type="EMBL" id="HIU96544.1"/>
    </source>
</evidence>
<dbReference type="PANTHER" id="PTHR20857">
    <property type="entry name" value="THIAMINE-PHOSPHATE PYROPHOSPHORYLASE"/>
    <property type="match status" value="1"/>
</dbReference>
<dbReference type="FunFam" id="3.20.20.70:FF:000096">
    <property type="entry name" value="Thiamine-phosphate synthase"/>
    <property type="match status" value="1"/>
</dbReference>
<evidence type="ECO:0000256" key="8">
    <source>
        <dbReference type="ARBA" id="ARBA00047883"/>
    </source>
</evidence>
<comment type="pathway">
    <text evidence="1 9 11">Cofactor biosynthesis; thiamine diphosphate biosynthesis; thiamine phosphate from 4-amino-2-methyl-5-diphosphomethylpyrimidine and 4-methyl-5-(2-phosphoethyl)-thiazole: step 1/1.</text>
</comment>
<sequence>MIFRKEYLTLYAVTNRVHAVRESLYDQVKAALSGGVTCVQLREKYMDDDRFLEEAVKLRDLCHSFGVPLIVNDNVNVALEAGADGVHVGQEDADAGEIRKLAGRDFIIGVTAKTVEQAGRACDAGADYMGVGAVFPSPTKKGAIRITKEELRTICGSVDIPAVAIGGVNLENMAELKGCGMAGFAVVSAVFAADDVKAAAAALRGKAEEILREEEMFQEEK</sequence>
<dbReference type="AlphaFoldDB" id="A0A9D1N840"/>
<name>A0A9D1N840_9FIRM</name>
<dbReference type="GO" id="GO:0004789">
    <property type="term" value="F:thiamine-phosphate diphosphorylase activity"/>
    <property type="evidence" value="ECO:0007669"/>
    <property type="project" value="UniProtKB-UniRule"/>
</dbReference>
<evidence type="ECO:0000256" key="2">
    <source>
        <dbReference type="ARBA" id="ARBA00022679"/>
    </source>
</evidence>
<dbReference type="EMBL" id="DVOB01000161">
    <property type="protein sequence ID" value="HIU96544.1"/>
    <property type="molecule type" value="Genomic_DNA"/>
</dbReference>
<feature type="binding site" evidence="9">
    <location>
        <position position="167"/>
    </location>
    <ligand>
        <name>2-[(2R,5Z)-2-carboxy-4-methylthiazol-5(2H)-ylidene]ethyl phosphate</name>
        <dbReference type="ChEBI" id="CHEBI:62899"/>
    </ligand>
</feature>
<evidence type="ECO:0000256" key="1">
    <source>
        <dbReference type="ARBA" id="ARBA00005165"/>
    </source>
</evidence>